<sequence>MPTIRSEIEKHLTHTGHNLASFAKMSGLNRGSLSAILHGNPPKPISLGQLDAITKAFGFPKGWFYTLYIEECFSENKVSRRRVEPFLIRCAEMGKTQCIDEVLNRILEYPKPLELIFSVAEKLFEQGRVKESIIFYTLVTENESDNYSDRLAISQYRIFKSLDSVVDMEEQLRAVITFEPFRGRLAENMALDGLLTLANVSFTLHKWKAVEKYADELRALAHGIYREELSRRRNGRRTEPLDLLKPLVLYYGHGYLLKAVALTKQGNYEDAKKYTAGYADLSWFELLDDESARVEVDNFRRFAEANTYTLELLSGNVGILPRYIDFLNAHPNEILPGLITIMHSANRYGNSVEGILTRFSREMLRFERFEDPINVDRRFRLNYQLAMYFINKEKYEKGIDYVIQCIKTSMAMNNGKGLLQCITLLEMNRDQASVKQLSEFQMLMKEVRINEKNAVDDDRRFGIV</sequence>
<proteinExistence type="predicted"/>
<comment type="caution">
    <text evidence="1">The sequence shown here is derived from an EMBL/GenBank/DDBJ whole genome shotgun (WGS) entry which is preliminary data.</text>
</comment>
<dbReference type="Proteomes" id="UP000029734">
    <property type="component" value="Unassembled WGS sequence"/>
</dbReference>
<evidence type="ECO:0000313" key="1">
    <source>
        <dbReference type="EMBL" id="KGE20306.1"/>
    </source>
</evidence>
<gene>
    <name evidence="1" type="ORF">PWYN_13900</name>
</gene>
<reference evidence="1 2" key="1">
    <citation type="submission" date="2014-08" db="EMBL/GenBank/DDBJ databases">
        <authorList>
            <person name="den Bakker H.C."/>
        </authorList>
    </citation>
    <scope>NUCLEOTIDE SEQUENCE [LARGE SCALE GENOMIC DNA]</scope>
    <source>
        <strain evidence="1 2">DSM 18334</strain>
    </source>
</reference>
<keyword evidence="2" id="KW-1185">Reference proteome</keyword>
<dbReference type="AlphaFoldDB" id="A0A098ME31"/>
<dbReference type="STRING" id="268407.PWYN_13900"/>
<organism evidence="1 2">
    <name type="scientific">Paenibacillus wynnii</name>
    <dbReference type="NCBI Taxonomy" id="268407"/>
    <lineage>
        <taxon>Bacteria</taxon>
        <taxon>Bacillati</taxon>
        <taxon>Bacillota</taxon>
        <taxon>Bacilli</taxon>
        <taxon>Bacillales</taxon>
        <taxon>Paenibacillaceae</taxon>
        <taxon>Paenibacillus</taxon>
    </lineage>
</organism>
<keyword evidence="1" id="KW-0238">DNA-binding</keyword>
<protein>
    <submittedName>
        <fullName evidence="1">DNA-binding protein</fullName>
    </submittedName>
</protein>
<reference evidence="1 2" key="2">
    <citation type="submission" date="2014-10" db="EMBL/GenBank/DDBJ databases">
        <title>Comparative genomics of the Paenibacillus odorifer group.</title>
        <authorList>
            <person name="Tsai Y.-C."/>
            <person name="Martin N."/>
            <person name="Korlach J."/>
            <person name="Wiedmann M."/>
        </authorList>
    </citation>
    <scope>NUCLEOTIDE SEQUENCE [LARGE SCALE GENOMIC DNA]</scope>
    <source>
        <strain evidence="1 2">DSM 18334</strain>
    </source>
</reference>
<dbReference type="eggNOG" id="COG0457">
    <property type="taxonomic scope" value="Bacteria"/>
</dbReference>
<name>A0A098ME31_9BACL</name>
<dbReference type="InterPro" id="IPR011990">
    <property type="entry name" value="TPR-like_helical_dom_sf"/>
</dbReference>
<dbReference type="EMBL" id="JQCR01000002">
    <property type="protein sequence ID" value="KGE20306.1"/>
    <property type="molecule type" value="Genomic_DNA"/>
</dbReference>
<dbReference type="SUPFAM" id="SSF48452">
    <property type="entry name" value="TPR-like"/>
    <property type="match status" value="1"/>
</dbReference>
<accession>A0A098ME31</accession>
<evidence type="ECO:0000313" key="2">
    <source>
        <dbReference type="Proteomes" id="UP000029734"/>
    </source>
</evidence>
<dbReference type="GO" id="GO:0003677">
    <property type="term" value="F:DNA binding"/>
    <property type="evidence" value="ECO:0007669"/>
    <property type="project" value="UniProtKB-KW"/>
</dbReference>